<feature type="transmembrane region" description="Helical" evidence="1">
    <location>
        <begin position="84"/>
        <end position="105"/>
    </location>
</feature>
<reference evidence="4 5" key="1">
    <citation type="submission" date="2018-09" db="EMBL/GenBank/DDBJ databases">
        <title>Genomic Encyclopedia of Archaeal and Bacterial Type Strains, Phase II (KMG-II): from individual species to whole genera.</title>
        <authorList>
            <person name="Goeker M."/>
        </authorList>
    </citation>
    <scope>NUCLEOTIDE SEQUENCE [LARGE SCALE GENOMIC DNA]</scope>
    <source>
        <strain evidence="4 5">DSM 27148</strain>
    </source>
</reference>
<protein>
    <submittedName>
        <fullName evidence="4">FecR family protein</fullName>
    </submittedName>
</protein>
<feature type="domain" description="FecR protein" evidence="2">
    <location>
        <begin position="123"/>
        <end position="212"/>
    </location>
</feature>
<name>A0A419W8L5_9BACT</name>
<dbReference type="Pfam" id="PF04773">
    <property type="entry name" value="FecR"/>
    <property type="match status" value="1"/>
</dbReference>
<keyword evidence="1" id="KW-1133">Transmembrane helix</keyword>
<organism evidence="4 5">
    <name type="scientific">Mangrovibacterium diazotrophicum</name>
    <dbReference type="NCBI Taxonomy" id="1261403"/>
    <lineage>
        <taxon>Bacteria</taxon>
        <taxon>Pseudomonadati</taxon>
        <taxon>Bacteroidota</taxon>
        <taxon>Bacteroidia</taxon>
        <taxon>Marinilabiliales</taxon>
        <taxon>Prolixibacteraceae</taxon>
        <taxon>Mangrovibacterium</taxon>
    </lineage>
</organism>
<dbReference type="AlphaFoldDB" id="A0A419W8L5"/>
<evidence type="ECO:0000259" key="3">
    <source>
        <dbReference type="Pfam" id="PF16344"/>
    </source>
</evidence>
<dbReference type="PANTHER" id="PTHR30273:SF2">
    <property type="entry name" value="PROTEIN FECR"/>
    <property type="match status" value="1"/>
</dbReference>
<sequence length="346" mass="40100">MEDLKKILDNFFNGKYTRKEYFSIQREFEKEKADENFLSALEQQWQTIDDDDKDFPLLKSWNSLVYRLELSPASKRRQLNYLVWLQRAAAILFIPLAISFLLYYISSNIGQSAEESWAEIICPPGVRAQFHLPDGSSGVLNSDSKLKYAVNFSSNRKVELVGQAYFEVVKDKKHPFNVTTSQLNVEVLGTTFSVLAYPDEQSEEVVLKTGQVKVLDTNLKPLTLLSPDQQLVFDIANSRYVKKEVDASALVSWINGKLVFRNERFEDIASQISRWYHVEIEVVGQKLKDYRYYGTFENESLDEVLRLIKLTAPIKYQEVERVKQPDGTFSNRKIILMTDERRIGDF</sequence>
<evidence type="ECO:0000256" key="1">
    <source>
        <dbReference type="SAM" id="Phobius"/>
    </source>
</evidence>
<feature type="domain" description="Protein FecR C-terminal" evidence="3">
    <location>
        <begin position="257"/>
        <end position="319"/>
    </location>
</feature>
<dbReference type="InterPro" id="IPR032508">
    <property type="entry name" value="FecR_C"/>
</dbReference>
<dbReference type="PIRSF" id="PIRSF018266">
    <property type="entry name" value="FecR"/>
    <property type="match status" value="1"/>
</dbReference>
<dbReference type="RefSeq" id="WP_120273092.1">
    <property type="nucleotide sequence ID" value="NZ_RAPN01000001.1"/>
</dbReference>
<evidence type="ECO:0000313" key="5">
    <source>
        <dbReference type="Proteomes" id="UP000283387"/>
    </source>
</evidence>
<comment type="caution">
    <text evidence="4">The sequence shown here is derived from an EMBL/GenBank/DDBJ whole genome shotgun (WGS) entry which is preliminary data.</text>
</comment>
<keyword evidence="1" id="KW-0472">Membrane</keyword>
<dbReference type="Proteomes" id="UP000283387">
    <property type="component" value="Unassembled WGS sequence"/>
</dbReference>
<gene>
    <name evidence="4" type="ORF">BC643_2190</name>
</gene>
<evidence type="ECO:0000313" key="4">
    <source>
        <dbReference type="EMBL" id="RKD91823.1"/>
    </source>
</evidence>
<evidence type="ECO:0000259" key="2">
    <source>
        <dbReference type="Pfam" id="PF04773"/>
    </source>
</evidence>
<dbReference type="PANTHER" id="PTHR30273">
    <property type="entry name" value="PERIPLASMIC SIGNAL SENSOR AND SIGMA FACTOR ACTIVATOR FECR-RELATED"/>
    <property type="match status" value="1"/>
</dbReference>
<dbReference type="InterPro" id="IPR012373">
    <property type="entry name" value="Ferrdict_sens_TM"/>
</dbReference>
<dbReference type="Pfam" id="PF16344">
    <property type="entry name" value="FecR_C"/>
    <property type="match status" value="1"/>
</dbReference>
<proteinExistence type="predicted"/>
<dbReference type="InterPro" id="IPR006860">
    <property type="entry name" value="FecR"/>
</dbReference>
<dbReference type="EMBL" id="RAPN01000001">
    <property type="protein sequence ID" value="RKD91823.1"/>
    <property type="molecule type" value="Genomic_DNA"/>
</dbReference>
<keyword evidence="1" id="KW-0812">Transmembrane</keyword>
<keyword evidence="5" id="KW-1185">Reference proteome</keyword>
<dbReference type="OrthoDB" id="653086at2"/>
<dbReference type="GO" id="GO:0016989">
    <property type="term" value="F:sigma factor antagonist activity"/>
    <property type="evidence" value="ECO:0007669"/>
    <property type="project" value="TreeGrafter"/>
</dbReference>
<dbReference type="Gene3D" id="3.55.50.30">
    <property type="match status" value="1"/>
</dbReference>
<dbReference type="Gene3D" id="2.60.120.1440">
    <property type="match status" value="1"/>
</dbReference>
<accession>A0A419W8L5</accession>